<organism evidence="2 3">
    <name type="scientific">Reticulomyxa filosa</name>
    <dbReference type="NCBI Taxonomy" id="46433"/>
    <lineage>
        <taxon>Eukaryota</taxon>
        <taxon>Sar</taxon>
        <taxon>Rhizaria</taxon>
        <taxon>Retaria</taxon>
        <taxon>Foraminifera</taxon>
        <taxon>Monothalamids</taxon>
        <taxon>Reticulomyxidae</taxon>
        <taxon>Reticulomyxa</taxon>
    </lineage>
</organism>
<feature type="region of interest" description="Disordered" evidence="1">
    <location>
        <begin position="210"/>
        <end position="239"/>
    </location>
</feature>
<dbReference type="EMBL" id="ASPP01004030">
    <property type="protein sequence ID" value="ETO32656.1"/>
    <property type="molecule type" value="Genomic_DNA"/>
</dbReference>
<name>X6P356_RETFI</name>
<proteinExistence type="predicted"/>
<feature type="non-terminal residue" evidence="2">
    <location>
        <position position="385"/>
    </location>
</feature>
<comment type="caution">
    <text evidence="2">The sequence shown here is derived from an EMBL/GenBank/DDBJ whole genome shotgun (WGS) entry which is preliminary data.</text>
</comment>
<sequence length="385" mass="43510">KDAEHKEDAFDPNICYVLTINPTGQQKYAMEVERESNEGFNVLSLIVQESDLECLKQMIELGGKIEVPSNDGVHSVLPMAYKRFLTVMAEEEHLQGINAPFSVTDVQHRLETQRQYHELFKFVLQNLADTLHNSGIHYLYSKWSNTRSALKSDFLGEMLIQCYGFQVLYDSVVAVSNDIGNNSAQSTWTDIALSVLRYFKKVSVEAININNNNNNNNNNNSNNSNNNNNSNNSNNNISNEDANAMTIASLFNKKNKNNNNNNNIAETMAKFTSIAQSFLNLTNLISCASKSCPVANRDCPKGDNQSVKQRCADLKVLAMLFSCIEKHLASAYQMELFQTSQQDNHFFQVLYSKFLAFVFVIHKVVLLPHYSALDNNTYESEMDSE</sequence>
<accession>X6P356</accession>
<feature type="non-terminal residue" evidence="2">
    <location>
        <position position="1"/>
    </location>
</feature>
<evidence type="ECO:0000313" key="3">
    <source>
        <dbReference type="Proteomes" id="UP000023152"/>
    </source>
</evidence>
<gene>
    <name evidence="2" type="ORF">RFI_04461</name>
</gene>
<dbReference type="Proteomes" id="UP000023152">
    <property type="component" value="Unassembled WGS sequence"/>
</dbReference>
<keyword evidence="3" id="KW-1185">Reference proteome</keyword>
<evidence type="ECO:0000313" key="2">
    <source>
        <dbReference type="EMBL" id="ETO32656.1"/>
    </source>
</evidence>
<evidence type="ECO:0000256" key="1">
    <source>
        <dbReference type="SAM" id="MobiDB-lite"/>
    </source>
</evidence>
<protein>
    <submittedName>
        <fullName evidence="2">Uncharacterized protein</fullName>
    </submittedName>
</protein>
<dbReference type="AlphaFoldDB" id="X6P356"/>
<reference evidence="2 3" key="1">
    <citation type="journal article" date="2013" name="Curr. Biol.">
        <title>The Genome of the Foraminiferan Reticulomyxa filosa.</title>
        <authorList>
            <person name="Glockner G."/>
            <person name="Hulsmann N."/>
            <person name="Schleicher M."/>
            <person name="Noegel A.A."/>
            <person name="Eichinger L."/>
            <person name="Gallinger C."/>
            <person name="Pawlowski J."/>
            <person name="Sierra R."/>
            <person name="Euteneuer U."/>
            <person name="Pillet L."/>
            <person name="Moustafa A."/>
            <person name="Platzer M."/>
            <person name="Groth M."/>
            <person name="Szafranski K."/>
            <person name="Schliwa M."/>
        </authorList>
    </citation>
    <scope>NUCLEOTIDE SEQUENCE [LARGE SCALE GENOMIC DNA]</scope>
</reference>